<evidence type="ECO:0000256" key="3">
    <source>
        <dbReference type="ARBA" id="ARBA00022553"/>
    </source>
</evidence>
<keyword evidence="4" id="KW-0808">Transferase</keyword>
<dbReference type="GO" id="GO:0005886">
    <property type="term" value="C:plasma membrane"/>
    <property type="evidence" value="ECO:0007669"/>
    <property type="project" value="TreeGrafter"/>
</dbReference>
<sequence>MTFKHRLLLFTLVWFLISAALLTFLSVSVWKENEFRAQQALHSELAVHMRDDNPLMVGDDYSTEALSSIFHTLMLLGPDFEIYFLDPEGNITTSGPPIEDVVRRKVDVAPIQQFLQKQPFPILGNDPLSKGGQNVFSAAQIDVGGNVAGYLYVVIGSSHRGVLMDPESLLLYAPVIFAALVAILLFALCVYRLVFRHIIIPGRLMVNQIEQAASSEFRVTPPLQFSAAELQEIAAQYRRMMAVIQQQFIQLRIQEAQRREHLVQLSHDLKTPLANVLGYLETWRIQHNEGRGMIDTAYHNAQRLQRHLKEQLDAARSPTAKIVLSYQEIDVSFLLKDIKQRFSLSAKRKQVDIVVSADIQCVVIADEQLINRVFDNLLENAVRHSPQHSTILVEAVKVGARRVGFRLSNNVAKGSASGSLGMGTKIVDAILSLHQSQLEHIEEDDAANRFSVYFELSSIANTTASQIRVVPAVLSTVMEDEDEPQMTSSLPKVNGSLRESADETGAMPMMMTDDPASAEPLPSFSASDTDPSSGSSDEKNDQADERGRK</sequence>
<dbReference type="EMBL" id="AJWN02000043">
    <property type="protein sequence ID" value="OEE61829.1"/>
    <property type="molecule type" value="Genomic_DNA"/>
</dbReference>
<accession>A0A1E5C8N7</accession>
<dbReference type="SUPFAM" id="SSF55874">
    <property type="entry name" value="ATPase domain of HSP90 chaperone/DNA topoisomerase II/histidine kinase"/>
    <property type="match status" value="1"/>
</dbReference>
<evidence type="ECO:0000256" key="4">
    <source>
        <dbReference type="ARBA" id="ARBA00022679"/>
    </source>
</evidence>
<dbReference type="GO" id="GO:0000155">
    <property type="term" value="F:phosphorelay sensor kinase activity"/>
    <property type="evidence" value="ECO:0007669"/>
    <property type="project" value="InterPro"/>
</dbReference>
<gene>
    <name evidence="11" type="ORF">A1OK_08710</name>
</gene>
<feature type="domain" description="Histidine kinase" evidence="10">
    <location>
        <begin position="264"/>
        <end position="458"/>
    </location>
</feature>
<keyword evidence="12" id="KW-1185">Reference proteome</keyword>
<dbReference type="InterPro" id="IPR050428">
    <property type="entry name" value="TCS_sensor_his_kinase"/>
</dbReference>
<evidence type="ECO:0000256" key="5">
    <source>
        <dbReference type="ARBA" id="ARBA00022692"/>
    </source>
</evidence>
<keyword evidence="5 9" id="KW-0812">Transmembrane</keyword>
<dbReference type="PANTHER" id="PTHR45436">
    <property type="entry name" value="SENSOR HISTIDINE KINASE YKOH"/>
    <property type="match status" value="1"/>
</dbReference>
<feature type="region of interest" description="Disordered" evidence="8">
    <location>
        <begin position="479"/>
        <end position="549"/>
    </location>
</feature>
<keyword evidence="9" id="KW-0472">Membrane</keyword>
<dbReference type="SMART" id="SM00388">
    <property type="entry name" value="HisKA"/>
    <property type="match status" value="1"/>
</dbReference>
<keyword evidence="7 9" id="KW-1133">Transmembrane helix</keyword>
<evidence type="ECO:0000256" key="2">
    <source>
        <dbReference type="ARBA" id="ARBA00012438"/>
    </source>
</evidence>
<dbReference type="Pfam" id="PF00512">
    <property type="entry name" value="HisKA"/>
    <property type="match status" value="1"/>
</dbReference>
<keyword evidence="6 11" id="KW-0418">Kinase</keyword>
<dbReference type="Gene3D" id="1.10.287.130">
    <property type="match status" value="1"/>
</dbReference>
<dbReference type="InterPro" id="IPR036890">
    <property type="entry name" value="HATPase_C_sf"/>
</dbReference>
<dbReference type="CDD" id="cd00082">
    <property type="entry name" value="HisKA"/>
    <property type="match status" value="1"/>
</dbReference>
<feature type="compositionally biased region" description="Basic and acidic residues" evidence="8">
    <location>
        <begin position="536"/>
        <end position="549"/>
    </location>
</feature>
<organism evidence="11 12">
    <name type="scientific">Enterovibrio norvegicus FF-454</name>
    <dbReference type="NCBI Taxonomy" id="1185651"/>
    <lineage>
        <taxon>Bacteria</taxon>
        <taxon>Pseudomonadati</taxon>
        <taxon>Pseudomonadota</taxon>
        <taxon>Gammaproteobacteria</taxon>
        <taxon>Vibrionales</taxon>
        <taxon>Vibrionaceae</taxon>
        <taxon>Enterovibrio</taxon>
    </lineage>
</organism>
<dbReference type="SUPFAM" id="SSF47384">
    <property type="entry name" value="Homodimeric domain of signal transducing histidine kinase"/>
    <property type="match status" value="1"/>
</dbReference>
<evidence type="ECO:0000313" key="12">
    <source>
        <dbReference type="Proteomes" id="UP000095039"/>
    </source>
</evidence>
<evidence type="ECO:0000256" key="7">
    <source>
        <dbReference type="ARBA" id="ARBA00022989"/>
    </source>
</evidence>
<dbReference type="InterPro" id="IPR003594">
    <property type="entry name" value="HATPase_dom"/>
</dbReference>
<dbReference type="InterPro" id="IPR005467">
    <property type="entry name" value="His_kinase_dom"/>
</dbReference>
<dbReference type="SMART" id="SM00387">
    <property type="entry name" value="HATPase_c"/>
    <property type="match status" value="1"/>
</dbReference>
<protein>
    <recommendedName>
        <fullName evidence="2">histidine kinase</fullName>
        <ecNumber evidence="2">2.7.13.3</ecNumber>
    </recommendedName>
</protein>
<evidence type="ECO:0000256" key="8">
    <source>
        <dbReference type="SAM" id="MobiDB-lite"/>
    </source>
</evidence>
<dbReference type="InterPro" id="IPR036097">
    <property type="entry name" value="HisK_dim/P_sf"/>
</dbReference>
<name>A0A1E5C8N7_9GAMM</name>
<comment type="catalytic activity">
    <reaction evidence="1">
        <text>ATP + protein L-histidine = ADP + protein N-phospho-L-histidine.</text>
        <dbReference type="EC" id="2.7.13.3"/>
    </reaction>
</comment>
<evidence type="ECO:0000313" key="11">
    <source>
        <dbReference type="EMBL" id="OEE61829.1"/>
    </source>
</evidence>
<dbReference type="RefSeq" id="WP_016960435.1">
    <property type="nucleotide sequence ID" value="NZ_AJWN02000043.1"/>
</dbReference>
<dbReference type="PROSITE" id="PS50109">
    <property type="entry name" value="HIS_KIN"/>
    <property type="match status" value="1"/>
</dbReference>
<proteinExistence type="predicted"/>
<feature type="transmembrane region" description="Helical" evidence="9">
    <location>
        <begin position="169"/>
        <end position="195"/>
    </location>
</feature>
<evidence type="ECO:0000256" key="1">
    <source>
        <dbReference type="ARBA" id="ARBA00000085"/>
    </source>
</evidence>
<dbReference type="EC" id="2.7.13.3" evidence="2"/>
<dbReference type="InterPro" id="IPR003661">
    <property type="entry name" value="HisK_dim/P_dom"/>
</dbReference>
<feature type="compositionally biased region" description="Low complexity" evidence="8">
    <location>
        <begin position="523"/>
        <end position="535"/>
    </location>
</feature>
<reference evidence="11 12" key="1">
    <citation type="journal article" date="2012" name="Science">
        <title>Ecological populations of bacteria act as socially cohesive units of antibiotic production and resistance.</title>
        <authorList>
            <person name="Cordero O.X."/>
            <person name="Wildschutte H."/>
            <person name="Kirkup B."/>
            <person name="Proehl S."/>
            <person name="Ngo L."/>
            <person name="Hussain F."/>
            <person name="Le Roux F."/>
            <person name="Mincer T."/>
            <person name="Polz M.F."/>
        </authorList>
    </citation>
    <scope>NUCLEOTIDE SEQUENCE [LARGE SCALE GENOMIC DNA]</scope>
    <source>
        <strain evidence="11 12">FF-454</strain>
    </source>
</reference>
<evidence type="ECO:0000259" key="10">
    <source>
        <dbReference type="PROSITE" id="PS50109"/>
    </source>
</evidence>
<dbReference type="PANTHER" id="PTHR45436:SF5">
    <property type="entry name" value="SENSOR HISTIDINE KINASE TRCS"/>
    <property type="match status" value="1"/>
</dbReference>
<dbReference type="AlphaFoldDB" id="A0A1E5C8N7"/>
<evidence type="ECO:0000256" key="6">
    <source>
        <dbReference type="ARBA" id="ARBA00022777"/>
    </source>
</evidence>
<comment type="caution">
    <text evidence="11">The sequence shown here is derived from an EMBL/GenBank/DDBJ whole genome shotgun (WGS) entry which is preliminary data.</text>
</comment>
<dbReference type="Proteomes" id="UP000095039">
    <property type="component" value="Unassembled WGS sequence"/>
</dbReference>
<evidence type="ECO:0000256" key="9">
    <source>
        <dbReference type="SAM" id="Phobius"/>
    </source>
</evidence>
<keyword evidence="3" id="KW-0597">Phosphoprotein</keyword>
<dbReference type="Gene3D" id="3.30.565.10">
    <property type="entry name" value="Histidine kinase-like ATPase, C-terminal domain"/>
    <property type="match status" value="1"/>
</dbReference>